<dbReference type="EMBL" id="VSRR010064339">
    <property type="protein sequence ID" value="MPC84073.1"/>
    <property type="molecule type" value="Genomic_DNA"/>
</dbReference>
<dbReference type="Proteomes" id="UP000324222">
    <property type="component" value="Unassembled WGS sequence"/>
</dbReference>
<keyword evidence="2" id="KW-1185">Reference proteome</keyword>
<accession>A0A5B7INT5</accession>
<dbReference type="AlphaFoldDB" id="A0A5B7INT5"/>
<gene>
    <name evidence="1" type="ORF">E2C01_078799</name>
</gene>
<proteinExistence type="predicted"/>
<evidence type="ECO:0000313" key="1">
    <source>
        <dbReference type="EMBL" id="MPC84073.1"/>
    </source>
</evidence>
<name>A0A5B7INT5_PORTR</name>
<evidence type="ECO:0000313" key="2">
    <source>
        <dbReference type="Proteomes" id="UP000324222"/>
    </source>
</evidence>
<comment type="caution">
    <text evidence="1">The sequence shown here is derived from an EMBL/GenBank/DDBJ whole genome shotgun (WGS) entry which is preliminary data.</text>
</comment>
<organism evidence="1 2">
    <name type="scientific">Portunus trituberculatus</name>
    <name type="common">Swimming crab</name>
    <name type="synonym">Neptunus trituberculatus</name>
    <dbReference type="NCBI Taxonomy" id="210409"/>
    <lineage>
        <taxon>Eukaryota</taxon>
        <taxon>Metazoa</taxon>
        <taxon>Ecdysozoa</taxon>
        <taxon>Arthropoda</taxon>
        <taxon>Crustacea</taxon>
        <taxon>Multicrustacea</taxon>
        <taxon>Malacostraca</taxon>
        <taxon>Eumalacostraca</taxon>
        <taxon>Eucarida</taxon>
        <taxon>Decapoda</taxon>
        <taxon>Pleocyemata</taxon>
        <taxon>Brachyura</taxon>
        <taxon>Eubrachyura</taxon>
        <taxon>Portunoidea</taxon>
        <taxon>Portunidae</taxon>
        <taxon>Portuninae</taxon>
        <taxon>Portunus</taxon>
    </lineage>
</organism>
<reference evidence="1 2" key="1">
    <citation type="submission" date="2019-05" db="EMBL/GenBank/DDBJ databases">
        <title>Another draft genome of Portunus trituberculatus and its Hox gene families provides insights of decapod evolution.</title>
        <authorList>
            <person name="Jeong J.-H."/>
            <person name="Song I."/>
            <person name="Kim S."/>
            <person name="Choi T."/>
            <person name="Kim D."/>
            <person name="Ryu S."/>
            <person name="Kim W."/>
        </authorList>
    </citation>
    <scope>NUCLEOTIDE SEQUENCE [LARGE SCALE GENOMIC DNA]</scope>
    <source>
        <tissue evidence="1">Muscle</tissue>
    </source>
</reference>
<sequence length="75" mass="8554">MWRLRRGKVWEGCDEECKSEGLSGSMDSTDRAMTPSLNACLNQKCIKDTPQYNTYLLLMKEEAAQWNASPDSYLS</sequence>
<protein>
    <submittedName>
        <fullName evidence="1">Uncharacterized protein</fullName>
    </submittedName>
</protein>